<evidence type="ECO:0000259" key="2">
    <source>
        <dbReference type="Pfam" id="PF19830"/>
    </source>
</evidence>
<dbReference type="AlphaFoldDB" id="A0A344J6R3"/>
<sequence length="546" mass="59725">MKDSVVRAAWWRGVVPCMAVAVLAYLWGRWVLGPGPLDPSNTRWIWGDLAQVYVAWGVYLTDPAAGWLQTTRMSHPLPISISLFDPMPIFLAIAKWAGTGWSGQQYLGAYFLACLVLQGVFGALAVRAALKLAGMQDMRAHHVIWTMAGLMFALLPFTFWRFQGHTALSSQWVIVLGMWASLGLWHARPWWWTLANASVLFLAAGINPYLALMTGMSACAMALSRWRLAGTAWSLAAIAVFAVAAYSGLRLFGFMAASDAVTQGYGVYSMNLLGPIDSNGTALVLRRDIADATGGQTFEGFVYPGFGVLLLAIAIPFLLPATRRRLEGFPWATVVLLCMAAFVLALSSTLTVGAHIHEIVLPDTVLSLLGRFRASGRFFWLCGFWIIVLGTTLIVARMPRRLAAIVLCGLVFLQFIDVAPIGSAVSANMAAGQHQEMPAFSRGTYAGVVAYPPFQCSPHGTPLGVRNYEAIGFRMLRDGLYTNSFYAARNTPEQLVRHCSGKTVTPSPNEVVLMADDVYRSNAGSMKDFDCRPTRAYDKSWICLPR</sequence>
<reference evidence="5" key="1">
    <citation type="submission" date="2018-05" db="EMBL/GenBank/DDBJ databases">
        <title>Luteimonas pekinense sp. nov., isolated from human Meibomian gland secretions, Beijing, China.</title>
        <authorList>
            <person name="Wen T."/>
            <person name="Bai H."/>
            <person name="Lv H."/>
        </authorList>
    </citation>
    <scope>NUCLEOTIDE SEQUENCE [LARGE SCALE GENOMIC DNA]</scope>
    <source>
        <strain evidence="5">83-4</strain>
    </source>
</reference>
<feature type="transmembrane region" description="Helical" evidence="1">
    <location>
        <begin position="331"/>
        <end position="357"/>
    </location>
</feature>
<feature type="transmembrane region" description="Helical" evidence="1">
    <location>
        <begin position="142"/>
        <end position="160"/>
    </location>
</feature>
<feature type="domain" description="DUF6311" evidence="3">
    <location>
        <begin position="444"/>
        <end position="544"/>
    </location>
</feature>
<dbReference type="Proteomes" id="UP000251842">
    <property type="component" value="Chromosome"/>
</dbReference>
<accession>A0A344J6R3</accession>
<dbReference type="Pfam" id="PF19830">
    <property type="entry name" value="DUF6311"/>
    <property type="match status" value="1"/>
</dbReference>
<name>A0A344J6R3_9GAMM</name>
<evidence type="ECO:0000256" key="1">
    <source>
        <dbReference type="SAM" id="Phobius"/>
    </source>
</evidence>
<feature type="transmembrane region" description="Helical" evidence="1">
    <location>
        <begin position="230"/>
        <end position="249"/>
    </location>
</feature>
<feature type="transmembrane region" description="Helical" evidence="1">
    <location>
        <begin position="377"/>
        <end position="395"/>
    </location>
</feature>
<dbReference type="KEGG" id="lue:DCD74_08495"/>
<feature type="transmembrane region" description="Helical" evidence="1">
    <location>
        <begin position="197"/>
        <end position="223"/>
    </location>
</feature>
<feature type="transmembrane region" description="Helical" evidence="1">
    <location>
        <begin position="109"/>
        <end position="130"/>
    </location>
</feature>
<feature type="domain" description="DUF6311" evidence="2">
    <location>
        <begin position="21"/>
        <end position="418"/>
    </location>
</feature>
<feature type="transmembrane region" description="Helical" evidence="1">
    <location>
        <begin position="301"/>
        <end position="319"/>
    </location>
</feature>
<dbReference type="OrthoDB" id="1814621at2"/>
<dbReference type="Pfam" id="PF25853">
    <property type="entry name" value="DUF6311_C"/>
    <property type="match status" value="1"/>
</dbReference>
<feature type="transmembrane region" description="Helical" evidence="1">
    <location>
        <begin position="9"/>
        <end position="28"/>
    </location>
</feature>
<keyword evidence="5" id="KW-1185">Reference proteome</keyword>
<evidence type="ECO:0000313" key="5">
    <source>
        <dbReference type="Proteomes" id="UP000251842"/>
    </source>
</evidence>
<proteinExistence type="predicted"/>
<keyword evidence="1" id="KW-0472">Membrane</keyword>
<dbReference type="InterPro" id="IPR046278">
    <property type="entry name" value="DUF6311"/>
</dbReference>
<dbReference type="RefSeq" id="WP_112926936.1">
    <property type="nucleotide sequence ID" value="NZ_CP029556.1"/>
</dbReference>
<protein>
    <submittedName>
        <fullName evidence="4">Uncharacterized protein</fullName>
    </submittedName>
</protein>
<feature type="transmembrane region" description="Helical" evidence="1">
    <location>
        <begin position="402"/>
        <end position="425"/>
    </location>
</feature>
<dbReference type="InterPro" id="IPR058671">
    <property type="entry name" value="DUF6311_C"/>
</dbReference>
<keyword evidence="1" id="KW-1133">Transmembrane helix</keyword>
<keyword evidence="1" id="KW-0812">Transmembrane</keyword>
<gene>
    <name evidence="4" type="ORF">DCD74_08495</name>
</gene>
<evidence type="ECO:0000259" key="3">
    <source>
        <dbReference type="Pfam" id="PF25853"/>
    </source>
</evidence>
<dbReference type="EMBL" id="CP029556">
    <property type="protein sequence ID" value="AXA84723.1"/>
    <property type="molecule type" value="Genomic_DNA"/>
</dbReference>
<evidence type="ECO:0000313" key="4">
    <source>
        <dbReference type="EMBL" id="AXA84723.1"/>
    </source>
</evidence>
<organism evidence="4 5">
    <name type="scientific">Solilutibacter oculi</name>
    <dbReference type="NCBI Taxonomy" id="2698682"/>
    <lineage>
        <taxon>Bacteria</taxon>
        <taxon>Pseudomonadati</taxon>
        <taxon>Pseudomonadota</taxon>
        <taxon>Gammaproteobacteria</taxon>
        <taxon>Lysobacterales</taxon>
        <taxon>Lysobacteraceae</taxon>
        <taxon>Solilutibacter</taxon>
    </lineage>
</organism>